<dbReference type="GO" id="GO:0007165">
    <property type="term" value="P:signal transduction"/>
    <property type="evidence" value="ECO:0007669"/>
    <property type="project" value="InterPro"/>
</dbReference>
<dbReference type="PANTHER" id="PTHR32089:SF112">
    <property type="entry name" value="LYSOZYME-LIKE PROTEIN-RELATED"/>
    <property type="match status" value="1"/>
</dbReference>
<feature type="domain" description="HAMP" evidence="3">
    <location>
        <begin position="211"/>
        <end position="264"/>
    </location>
</feature>
<feature type="region of interest" description="Disordered" evidence="1">
    <location>
        <begin position="271"/>
        <end position="299"/>
    </location>
</feature>
<dbReference type="AlphaFoldDB" id="A0A4V1RTT1"/>
<dbReference type="InterPro" id="IPR007891">
    <property type="entry name" value="CHASE3"/>
</dbReference>
<keyword evidence="2" id="KW-1133">Transmembrane helix</keyword>
<dbReference type="InterPro" id="IPR003660">
    <property type="entry name" value="HAMP_dom"/>
</dbReference>
<dbReference type="Pfam" id="PF00672">
    <property type="entry name" value="HAMP"/>
    <property type="match status" value="1"/>
</dbReference>
<proteinExistence type="predicted"/>
<feature type="transmembrane region" description="Helical" evidence="2">
    <location>
        <begin position="12"/>
        <end position="32"/>
    </location>
</feature>
<evidence type="ECO:0000256" key="2">
    <source>
        <dbReference type="SAM" id="Phobius"/>
    </source>
</evidence>
<dbReference type="OrthoDB" id="3289104at2"/>
<evidence type="ECO:0000259" key="3">
    <source>
        <dbReference type="PROSITE" id="PS50885"/>
    </source>
</evidence>
<comment type="caution">
    <text evidence="4">The sequence shown here is derived from an EMBL/GenBank/DDBJ whole genome shotgun (WGS) entry which is preliminary data.</text>
</comment>
<reference evidence="4 5" key="2">
    <citation type="submission" date="2019-02" db="EMBL/GenBank/DDBJ databases">
        <title>'Lichenibacterium ramalinii' gen. nov. sp. nov., 'Lichenibacterium minor' gen. nov. sp. nov.</title>
        <authorList>
            <person name="Pankratov T."/>
        </authorList>
    </citation>
    <scope>NUCLEOTIDE SEQUENCE [LARGE SCALE GENOMIC DNA]</scope>
    <source>
        <strain evidence="4 5">RmlP026</strain>
    </source>
</reference>
<evidence type="ECO:0000256" key="1">
    <source>
        <dbReference type="SAM" id="MobiDB-lite"/>
    </source>
</evidence>
<accession>A0A4V1RTT1</accession>
<name>A0A4V1RTT1_9HYPH</name>
<evidence type="ECO:0000313" key="5">
    <source>
        <dbReference type="Proteomes" id="UP000290759"/>
    </source>
</evidence>
<reference evidence="4 5" key="1">
    <citation type="submission" date="2018-12" db="EMBL/GenBank/DDBJ databases">
        <authorList>
            <person name="Grouzdev D.S."/>
            <person name="Krutkina M.S."/>
        </authorList>
    </citation>
    <scope>NUCLEOTIDE SEQUENCE [LARGE SCALE GENOMIC DNA]</scope>
    <source>
        <strain evidence="4 5">RmlP026</strain>
    </source>
</reference>
<dbReference type="CDD" id="cd06225">
    <property type="entry name" value="HAMP"/>
    <property type="match status" value="1"/>
</dbReference>
<gene>
    <name evidence="4" type="ORF">D3273_27755</name>
</gene>
<dbReference type="RefSeq" id="WP_129230277.1">
    <property type="nucleotide sequence ID" value="NZ_QYBB01000147.1"/>
</dbReference>
<dbReference type="Gene3D" id="6.10.340.10">
    <property type="match status" value="1"/>
</dbReference>
<organism evidence="4 5">
    <name type="scientific">Lichenibacterium minor</name>
    <dbReference type="NCBI Taxonomy" id="2316528"/>
    <lineage>
        <taxon>Bacteria</taxon>
        <taxon>Pseudomonadati</taxon>
        <taxon>Pseudomonadota</taxon>
        <taxon>Alphaproteobacteria</taxon>
        <taxon>Hyphomicrobiales</taxon>
        <taxon>Lichenihabitantaceae</taxon>
        <taxon>Lichenibacterium</taxon>
    </lineage>
</organism>
<dbReference type="EMBL" id="QYBB01000147">
    <property type="protein sequence ID" value="RYC28734.1"/>
    <property type="molecule type" value="Genomic_DNA"/>
</dbReference>
<keyword evidence="5" id="KW-1185">Reference proteome</keyword>
<dbReference type="SMART" id="SM00304">
    <property type="entry name" value="HAMP"/>
    <property type="match status" value="1"/>
</dbReference>
<protein>
    <submittedName>
        <fullName evidence="4">HAMP domain-containing protein</fullName>
    </submittedName>
</protein>
<evidence type="ECO:0000313" key="4">
    <source>
        <dbReference type="EMBL" id="RYC28734.1"/>
    </source>
</evidence>
<dbReference type="PANTHER" id="PTHR32089">
    <property type="entry name" value="METHYL-ACCEPTING CHEMOTAXIS PROTEIN MCPB"/>
    <property type="match status" value="1"/>
</dbReference>
<feature type="transmembrane region" description="Helical" evidence="2">
    <location>
        <begin position="186"/>
        <end position="207"/>
    </location>
</feature>
<dbReference type="Pfam" id="PF05227">
    <property type="entry name" value="CHASE3"/>
    <property type="match status" value="1"/>
</dbReference>
<dbReference type="SUPFAM" id="SSF158472">
    <property type="entry name" value="HAMP domain-like"/>
    <property type="match status" value="1"/>
</dbReference>
<keyword evidence="2" id="KW-0472">Membrane</keyword>
<dbReference type="GO" id="GO:0016020">
    <property type="term" value="C:membrane"/>
    <property type="evidence" value="ECO:0007669"/>
    <property type="project" value="InterPro"/>
</dbReference>
<feature type="non-terminal residue" evidence="4">
    <location>
        <position position="299"/>
    </location>
</feature>
<dbReference type="PROSITE" id="PS50885">
    <property type="entry name" value="HAMP"/>
    <property type="match status" value="1"/>
</dbReference>
<dbReference type="Proteomes" id="UP000290759">
    <property type="component" value="Unassembled WGS sequence"/>
</dbReference>
<sequence>MRLPSVKISHRLALSFTAVVSTVLVMCGVIYASTLRLTQAEAAANAGHDLATAVNQAQIELLDQMNLIRTYVVTQDGAVLDRARDRQGRFDKQVEVARTLAAAHEQVIPLIDALQTAHGNWRTEVADPEVALAGDPATVAKAAKLVGGPVARLREKDVAAKAAVVLSTMRQWAQDEQNASASALRMMTLTLVAGGLAAGGLAALLGWRLSRTIATPVRGITEAMHRLAGGDLAVAVPALGRRDEIGTMAAATQRFKEDAVRARTLAADADAARRSADAERAHAEAQRADVARRQAEVVD</sequence>
<keyword evidence="2" id="KW-0812">Transmembrane</keyword>